<feature type="transmembrane region" description="Helical" evidence="2">
    <location>
        <begin position="81"/>
        <end position="102"/>
    </location>
</feature>
<evidence type="ECO:0000256" key="2">
    <source>
        <dbReference type="SAM" id="Phobius"/>
    </source>
</evidence>
<dbReference type="PANTHER" id="PTHR43592">
    <property type="entry name" value="CAAX AMINO TERMINAL PROTEASE"/>
    <property type="match status" value="1"/>
</dbReference>
<feature type="transmembrane region" description="Helical" evidence="2">
    <location>
        <begin position="12"/>
        <end position="31"/>
    </location>
</feature>
<dbReference type="GO" id="GO:0006508">
    <property type="term" value="P:proteolysis"/>
    <property type="evidence" value="ECO:0007669"/>
    <property type="project" value="UniProtKB-KW"/>
</dbReference>
<organism evidence="4 5">
    <name type="scientific">Ligilactobacillus murinus DSM 20452 = NBRC 14221</name>
    <dbReference type="NCBI Taxonomy" id="1423772"/>
    <lineage>
        <taxon>Bacteria</taxon>
        <taxon>Bacillati</taxon>
        <taxon>Bacillota</taxon>
        <taxon>Bacilli</taxon>
        <taxon>Lactobacillales</taxon>
        <taxon>Lactobacillaceae</taxon>
        <taxon>Ligilactobacillus</taxon>
    </lineage>
</organism>
<reference evidence="4 5" key="1">
    <citation type="journal article" date="2015" name="Genome Announc.">
        <title>Expanding the biotechnology potential of lactobacilli through comparative genomics of 213 strains and associated genera.</title>
        <authorList>
            <person name="Sun Z."/>
            <person name="Harris H.M."/>
            <person name="McCann A."/>
            <person name="Guo C."/>
            <person name="Argimon S."/>
            <person name="Zhang W."/>
            <person name="Yang X."/>
            <person name="Jeffery I.B."/>
            <person name="Cooney J.C."/>
            <person name="Kagawa T.F."/>
            <person name="Liu W."/>
            <person name="Song Y."/>
            <person name="Salvetti E."/>
            <person name="Wrobel A."/>
            <person name="Rasinkangas P."/>
            <person name="Parkhill J."/>
            <person name="Rea M.C."/>
            <person name="O'Sullivan O."/>
            <person name="Ritari J."/>
            <person name="Douillard F.P."/>
            <person name="Paul Ross R."/>
            <person name="Yang R."/>
            <person name="Briner A.E."/>
            <person name="Felis G.E."/>
            <person name="de Vos W.M."/>
            <person name="Barrangou R."/>
            <person name="Klaenhammer T.R."/>
            <person name="Caufield P.W."/>
            <person name="Cui Y."/>
            <person name="Zhang H."/>
            <person name="O'Toole P.W."/>
        </authorList>
    </citation>
    <scope>NUCLEOTIDE SEQUENCE [LARGE SCALE GENOMIC DNA]</scope>
    <source>
        <strain evidence="4 5">DSM 20452</strain>
    </source>
</reference>
<comment type="similarity">
    <text evidence="1">Belongs to the UPF0177 family.</text>
</comment>
<dbReference type="GO" id="GO:0080120">
    <property type="term" value="P:CAAX-box protein maturation"/>
    <property type="evidence" value="ECO:0007669"/>
    <property type="project" value="UniProtKB-ARBA"/>
</dbReference>
<evidence type="ECO:0000259" key="3">
    <source>
        <dbReference type="Pfam" id="PF02517"/>
    </source>
</evidence>
<dbReference type="GO" id="GO:0004175">
    <property type="term" value="F:endopeptidase activity"/>
    <property type="evidence" value="ECO:0007669"/>
    <property type="project" value="UniProtKB-ARBA"/>
</dbReference>
<feature type="transmembrane region" description="Helical" evidence="2">
    <location>
        <begin position="181"/>
        <end position="207"/>
    </location>
</feature>
<keyword evidence="2" id="KW-1133">Transmembrane helix</keyword>
<feature type="transmembrane region" description="Helical" evidence="2">
    <location>
        <begin position="43"/>
        <end position="60"/>
    </location>
</feature>
<keyword evidence="2" id="KW-0472">Membrane</keyword>
<dbReference type="RefSeq" id="WP_056958868.1">
    <property type="nucleotide sequence ID" value="NZ_AYYN01000054.1"/>
</dbReference>
<dbReference type="EMBL" id="AYYN01000054">
    <property type="protein sequence ID" value="KRM75946.1"/>
    <property type="molecule type" value="Genomic_DNA"/>
</dbReference>
<dbReference type="Proteomes" id="UP000051612">
    <property type="component" value="Unassembled WGS sequence"/>
</dbReference>
<dbReference type="PATRIC" id="fig|1423772.3.peg.2164"/>
<feature type="transmembrane region" description="Helical" evidence="2">
    <location>
        <begin position="227"/>
        <end position="248"/>
    </location>
</feature>
<dbReference type="InterPro" id="IPR003675">
    <property type="entry name" value="Rce1/LyrA-like_dom"/>
</dbReference>
<evidence type="ECO:0000313" key="4">
    <source>
        <dbReference type="EMBL" id="KRM75946.1"/>
    </source>
</evidence>
<sequence length="295" mass="33562">MEKTERKDLKKTLWVGLSCLIAFNIAILVALSILNPENPDESGVPYFFAVAAELFIIFVATNKKTQRQLFDVYRQPTAHKIFQWVCFLGLTQIIFSYNSALIEMLLNFFHLSAQSQEESATGANETLSMFIYGSFLAPFGEEILFRGFLLQNFKRYGVRFAIIFSAILFGIYHGNIVQTPFAFILGLLLGYITVSYGLKYAIAVHIFNNMILADFLDRFLQLSSENTATTISTIIMGSLALGGLYYLYRFWHTQRQKLFAPIDYSVIRNALFNLPFMILLVICLLEMLAGLTPLH</sequence>
<name>A0A0R2BA66_9LACO</name>
<keyword evidence="4" id="KW-0645">Protease</keyword>
<dbReference type="AlphaFoldDB" id="A0A0R2BA66"/>
<evidence type="ECO:0000256" key="1">
    <source>
        <dbReference type="ARBA" id="ARBA00009067"/>
    </source>
</evidence>
<dbReference type="PANTHER" id="PTHR43592:SF15">
    <property type="entry name" value="CAAX AMINO TERMINAL PROTEASE FAMILY PROTEIN"/>
    <property type="match status" value="1"/>
</dbReference>
<accession>A0A0R2BA66</accession>
<feature type="transmembrane region" description="Helical" evidence="2">
    <location>
        <begin position="269"/>
        <end position="291"/>
    </location>
</feature>
<keyword evidence="4" id="KW-0378">Hydrolase</keyword>
<dbReference type="Pfam" id="PF02517">
    <property type="entry name" value="Rce1-like"/>
    <property type="match status" value="1"/>
</dbReference>
<protein>
    <submittedName>
        <fullName evidence="4">CAAX amino protease</fullName>
    </submittedName>
</protein>
<evidence type="ECO:0000313" key="5">
    <source>
        <dbReference type="Proteomes" id="UP000051612"/>
    </source>
</evidence>
<keyword evidence="2" id="KW-0812">Transmembrane</keyword>
<feature type="domain" description="CAAX prenyl protease 2/Lysostaphin resistance protein A-like" evidence="3">
    <location>
        <begin position="126"/>
        <end position="211"/>
    </location>
</feature>
<proteinExistence type="inferred from homology"/>
<comment type="caution">
    <text evidence="4">The sequence shown here is derived from an EMBL/GenBank/DDBJ whole genome shotgun (WGS) entry which is preliminary data.</text>
</comment>
<feature type="transmembrane region" description="Helical" evidence="2">
    <location>
        <begin position="156"/>
        <end position="174"/>
    </location>
</feature>
<gene>
    <name evidence="4" type="ORF">FC48_GL002027</name>
</gene>